<dbReference type="EMBL" id="CP022202">
    <property type="protein sequence ID" value="AXA60097.1"/>
    <property type="molecule type" value="Genomic_DNA"/>
</dbReference>
<dbReference type="AlphaFoldDB" id="A0A2Z4Z8Q1"/>
<dbReference type="NCBIfam" id="TIGR03369">
    <property type="entry name" value="cellulose_bcsE"/>
    <property type="match status" value="1"/>
</dbReference>
<protein>
    <recommendedName>
        <fullName evidence="1">Cellulose biosynthesis protein BcsE</fullName>
    </recommendedName>
</protein>
<dbReference type="GO" id="GO:0035438">
    <property type="term" value="F:cyclic-di-GMP binding"/>
    <property type="evidence" value="ECO:0007669"/>
    <property type="project" value="InterPro"/>
</dbReference>
<dbReference type="KEGG" id="pthv:CE140_08595"/>
<keyword evidence="3" id="KW-1185">Reference proteome</keyword>
<gene>
    <name evidence="2" type="primary">bcsE</name>
    <name evidence="2" type="ORF">CEQ51_08435</name>
</gene>
<evidence type="ECO:0000313" key="2">
    <source>
        <dbReference type="EMBL" id="AXA60097.1"/>
    </source>
</evidence>
<dbReference type="Pfam" id="PF10995">
    <property type="entry name" value="CBP_BcsE"/>
    <property type="match status" value="1"/>
</dbReference>
<dbReference type="Proteomes" id="UP000251666">
    <property type="component" value="Chromosome"/>
</dbReference>
<organism evidence="2 3">
    <name type="scientific">Pseudomonas thivervalensis</name>
    <dbReference type="NCBI Taxonomy" id="86265"/>
    <lineage>
        <taxon>Bacteria</taxon>
        <taxon>Pseudomonadati</taxon>
        <taxon>Pseudomonadota</taxon>
        <taxon>Gammaproteobacteria</taxon>
        <taxon>Pseudomonadales</taxon>
        <taxon>Pseudomonadaceae</taxon>
        <taxon>Pseudomonas</taxon>
    </lineage>
</organism>
<evidence type="ECO:0000313" key="3">
    <source>
        <dbReference type="Proteomes" id="UP000251666"/>
    </source>
</evidence>
<reference evidence="3" key="1">
    <citation type="journal article" date="2021" name="Front. Microbiol.">
        <title>Genomic Analysis of the 1-Aminocyclopropane-1-Carboxylate Deaminase-Producing Pseudomonas thivervalensis SC5 Reveals Its Multifaceted Roles in Soil and in Beneficial Interactions With Plants.</title>
        <authorList>
            <person name="Nascimento F.X."/>
            <person name="Uron P."/>
            <person name="Glick B.R."/>
            <person name="Giachini A."/>
            <person name="Rossi M.J."/>
        </authorList>
    </citation>
    <scope>NUCLEOTIDE SEQUENCE [LARGE SCALE GENOMIC DNA]</scope>
    <source>
        <strain evidence="3">PLM3</strain>
    </source>
</reference>
<accession>A0A2Z4Z8Q1</accession>
<dbReference type="InterPro" id="IPR017745">
    <property type="entry name" value="BcsE"/>
</dbReference>
<evidence type="ECO:0000256" key="1">
    <source>
        <dbReference type="NCBIfam" id="TIGR03369"/>
    </source>
</evidence>
<sequence>MSHVCLAIRDMPDEQLSMRSGGLYWVCVDRVGDTEILALQGLRALPAQHRATLVWSGYVPEQLISALDERSATGPSHLFEVAETDIHLALQSLPSELRRAATTSGSLLLLMLPATSWQAFDAASLQRWCEGMRRWLREHRCTLLVLCHGQAPRLHGELVRLDEYLSGLAQLYRRDGGIHYQSHFWHNDQGVCGAREFEFELHTTGFGLSQAEQASPTPTRTDDQRIYLAQRTVLEGAAAPSEQWSVFERRIDLLQQAAQARAASVMVAVESDQQVEALARDLYALRQRCGTALKIIVREMEPCLRYRDERLLMTCGANIIVPFGNALPRFFSLVDSVQGQVWRRRRASRDLESLLARLRAPMTRGLLAPREFLSALEQIYGGASGEVEHQLLRLQPRPALTIEQCLHQINLRRFGDIATVVDGVFYLFLFACRNDGLESALGNICRLPWRTLFSDCQPLAELDDLPRAAFHDVASLPDTLCLARDRAETATRARAEMGAYLPERARLAITDYCE</sequence>
<name>A0A2Z4Z8Q1_9PSED</name>
<proteinExistence type="predicted"/>